<comment type="caution">
    <text evidence="4">The sequence shown here is derived from an EMBL/GenBank/DDBJ whole genome shotgun (WGS) entry which is preliminary data.</text>
</comment>
<gene>
    <name evidence="4" type="ORF">ANN_08632</name>
</gene>
<sequence length="613" mass="68905">MQRHFILVPNDATWAVLRLQCTEKDKAGRFVLHCLQLRPKMVCKTLETHKMVNINSQSEVVHGFPVRGRLVLEVVVAKYWANLGEVTLDYSIAFHGVKPESPNITMQGADGILSIEIRSGLRNEELAPVVTLKNTVQVLRPGESKVSPLSARDIIPPSRQIYELQLTYSFHIAKTTEITPNSPILSDLLYESEFESQLWMLFDSNKQLLATGDAYPCKYMAKVEKGDYVLKLHVRHERKDLLDKMLDQPLLLSHKLPATVSLDVYANQTQATTCGKKMLSATLCQGQIMPIYIAPLTNDKASKGATMGQFLSGTITYSKDEIGKKVDVYPFKYVLPEAPKKSCNTKASDSKDKEKTKWDEYTEALRDLKTTWLAKLEPGEQATSLYEELKTTYPDHLTAHTAMLQCLESSELKKQLPFIENVDTDNAITAAASQIINVADIIINAVDQTQLLAYFGTKADHRPDATKTKTLMERQKAALLEALSRKGSAMCRIYAIKNAVDTKAGEGDGQDQASAGTGTAVISLDSIDSVWRDVLKFTDTNDSKVSYFLLWHSVVHQYWGRVLKTLFKLKEDKPSRDLEEKSSEAGRKLGWEHYVRHIESSLPVRYPPAYRPF</sequence>
<dbReference type="Proteomes" id="UP001148838">
    <property type="component" value="Unassembled WGS sequence"/>
</dbReference>
<evidence type="ECO:0000313" key="5">
    <source>
        <dbReference type="Proteomes" id="UP001148838"/>
    </source>
</evidence>
<name>A0ABQ8T3D0_PERAM</name>
<proteinExistence type="predicted"/>
<dbReference type="InterPro" id="IPR046939">
    <property type="entry name" value="TPPII_C_sf"/>
</dbReference>
<dbReference type="InterPro" id="IPR022229">
    <property type="entry name" value="TPPII_Ig-like-2"/>
</dbReference>
<accession>A0ABQ8T3D0</accession>
<feature type="domain" description="Tripeptidyl peptidase II second Ig-like" evidence="1">
    <location>
        <begin position="120"/>
        <end position="305"/>
    </location>
</feature>
<dbReference type="Pfam" id="PF12583">
    <property type="entry name" value="TPPII_C"/>
    <property type="match status" value="1"/>
</dbReference>
<feature type="domain" description="Tripeptidyl-peptidase II galactose-binding" evidence="3">
    <location>
        <begin position="1"/>
        <end position="84"/>
    </location>
</feature>
<evidence type="ECO:0000313" key="4">
    <source>
        <dbReference type="EMBL" id="KAJ4440491.1"/>
    </source>
</evidence>
<dbReference type="Pfam" id="PF21316">
    <property type="entry name" value="TPPII_GBD"/>
    <property type="match status" value="1"/>
</dbReference>
<reference evidence="4 5" key="1">
    <citation type="journal article" date="2022" name="Allergy">
        <title>Genome assembly and annotation of Periplaneta americana reveal a comprehensive cockroach allergen profile.</title>
        <authorList>
            <person name="Wang L."/>
            <person name="Xiong Q."/>
            <person name="Saelim N."/>
            <person name="Wang L."/>
            <person name="Nong W."/>
            <person name="Wan A.T."/>
            <person name="Shi M."/>
            <person name="Liu X."/>
            <person name="Cao Q."/>
            <person name="Hui J.H.L."/>
            <person name="Sookrung N."/>
            <person name="Leung T.F."/>
            <person name="Tungtrongchitr A."/>
            <person name="Tsui S.K.W."/>
        </authorList>
    </citation>
    <scope>NUCLEOTIDE SEQUENCE [LARGE SCALE GENOMIC DNA]</scope>
    <source>
        <strain evidence="4">PWHHKU_190912</strain>
    </source>
</reference>
<evidence type="ECO:0000259" key="1">
    <source>
        <dbReference type="Pfam" id="PF12580"/>
    </source>
</evidence>
<protein>
    <recommendedName>
        <fullName evidence="6">Tripeptidyl peptidase II Ig-like domain-containing protein</fullName>
    </recommendedName>
</protein>
<dbReference type="InterPro" id="IPR022232">
    <property type="entry name" value="TPPII_C_art"/>
</dbReference>
<keyword evidence="5" id="KW-1185">Reference proteome</keyword>
<dbReference type="EMBL" id="JAJSOF020000017">
    <property type="protein sequence ID" value="KAJ4440491.1"/>
    <property type="molecule type" value="Genomic_DNA"/>
</dbReference>
<evidence type="ECO:0000259" key="3">
    <source>
        <dbReference type="Pfam" id="PF21316"/>
    </source>
</evidence>
<dbReference type="InterPro" id="IPR048384">
    <property type="entry name" value="TPPII_GBD"/>
</dbReference>
<dbReference type="Gene3D" id="1.25.40.710">
    <property type="match status" value="1"/>
</dbReference>
<organism evidence="4 5">
    <name type="scientific">Periplaneta americana</name>
    <name type="common">American cockroach</name>
    <name type="synonym">Blatta americana</name>
    <dbReference type="NCBI Taxonomy" id="6978"/>
    <lineage>
        <taxon>Eukaryota</taxon>
        <taxon>Metazoa</taxon>
        <taxon>Ecdysozoa</taxon>
        <taxon>Arthropoda</taxon>
        <taxon>Hexapoda</taxon>
        <taxon>Insecta</taxon>
        <taxon>Pterygota</taxon>
        <taxon>Neoptera</taxon>
        <taxon>Polyneoptera</taxon>
        <taxon>Dictyoptera</taxon>
        <taxon>Blattodea</taxon>
        <taxon>Blattoidea</taxon>
        <taxon>Blattidae</taxon>
        <taxon>Blattinae</taxon>
        <taxon>Periplaneta</taxon>
    </lineage>
</organism>
<feature type="domain" description="Tripeptidyl peptidase II C-terminal" evidence="2">
    <location>
        <begin position="349"/>
        <end position="417"/>
    </location>
</feature>
<evidence type="ECO:0000259" key="2">
    <source>
        <dbReference type="Pfam" id="PF12583"/>
    </source>
</evidence>
<dbReference type="Pfam" id="PF12580">
    <property type="entry name" value="TPPII"/>
    <property type="match status" value="1"/>
</dbReference>
<evidence type="ECO:0008006" key="6">
    <source>
        <dbReference type="Google" id="ProtNLM"/>
    </source>
</evidence>